<evidence type="ECO:0000313" key="7">
    <source>
        <dbReference type="EMBL" id="CCX13024.1"/>
    </source>
</evidence>
<dbReference type="OrthoDB" id="16820at2759"/>
<feature type="domain" description="FAD-binding" evidence="6">
    <location>
        <begin position="14"/>
        <end position="180"/>
    </location>
</feature>
<dbReference type="SUPFAM" id="SSF51905">
    <property type="entry name" value="FAD/NAD(P)-binding domain"/>
    <property type="match status" value="1"/>
</dbReference>
<dbReference type="InterPro" id="IPR036188">
    <property type="entry name" value="FAD/NAD-bd_sf"/>
</dbReference>
<evidence type="ECO:0000256" key="2">
    <source>
        <dbReference type="ARBA" id="ARBA00022630"/>
    </source>
</evidence>
<comment type="similarity">
    <text evidence="1">Belongs to the paxM FAD-dependent monooxygenase family.</text>
</comment>
<dbReference type="Pfam" id="PF01494">
    <property type="entry name" value="FAD_binding_3"/>
    <property type="match status" value="1"/>
</dbReference>
<dbReference type="PANTHER" id="PTHR13789">
    <property type="entry name" value="MONOOXYGENASE"/>
    <property type="match status" value="1"/>
</dbReference>
<dbReference type="Proteomes" id="UP000018144">
    <property type="component" value="Unassembled WGS sequence"/>
</dbReference>
<dbReference type="PRINTS" id="PR00420">
    <property type="entry name" value="RNGMNOXGNASE"/>
</dbReference>
<evidence type="ECO:0000256" key="3">
    <source>
        <dbReference type="ARBA" id="ARBA00022827"/>
    </source>
</evidence>
<dbReference type="PANTHER" id="PTHR13789:SF236">
    <property type="entry name" value="MONOOXYGENASE, PUTATIVE (AFU_ORTHOLOGUE AFUA_6G12060)-RELATED"/>
    <property type="match status" value="1"/>
</dbReference>
<dbReference type="STRING" id="1076935.U4L6H5"/>
<dbReference type="OMA" id="HEIIFNY"/>
<accession>U4L6H5</accession>
<dbReference type="InterPro" id="IPR050493">
    <property type="entry name" value="FAD-dep_Monooxygenase_BioMet"/>
</dbReference>
<keyword evidence="8" id="KW-1185">Reference proteome</keyword>
<evidence type="ECO:0000256" key="1">
    <source>
        <dbReference type="ARBA" id="ARBA00007992"/>
    </source>
</evidence>
<sequence length="465" mass="52330">MASPIAEYPKTGLKVVVVGAGFGGLTAAIECYLKGHEVVILEKTPTWTQLGDIISISPNAGQVLSRWDSSLVADKLNALCMHHKHFRIHTHNGDWVLDQPKYPPNKEKPMYNGHRADFHRVIYEYAMSLGIPIQLGRRVASYHEDDIEGKAWVVTDEGEIFKGDLVVGADGVRSKARKLVLGYDDKPKSSGYAVYRAWFDAEAAGITTDPLTREFVANGDTHTGWLGPDVHFLVATCKGGKEISWVCTHRDEANIEESWSLPGKIDDVLKILEGWDPRCRAIVERTPSCVDWKLVSRDPLPTWITASARTCLLGDAAHPFLPTSIQGCSQAIEDGCALATCLALSHADPTVSPLQKVPTALKTYQKLRYERVKEAQKKGEQVRDMWHKADWTKVRENPESIKLPREDWLMRHDCERYIRRQWVRASVEGCVMKREWLACGPESDEFMYQDMPPTPPAEDTMKRLL</sequence>
<proteinExistence type="inferred from homology"/>
<dbReference type="eggNOG" id="KOG2614">
    <property type="taxonomic scope" value="Eukaryota"/>
</dbReference>
<name>U4L6H5_PYROM</name>
<keyword evidence="3" id="KW-0274">FAD</keyword>
<gene>
    <name evidence="7" type="ORF">PCON_12617</name>
</gene>
<protein>
    <submittedName>
        <fullName evidence="7">Similar to 3-hydroxybenzoate 6-hydroxylase 1 acc. no. Q9F131</fullName>
    </submittedName>
</protein>
<dbReference type="AlphaFoldDB" id="U4L6H5"/>
<keyword evidence="5" id="KW-0503">Monooxygenase</keyword>
<dbReference type="GO" id="GO:0004497">
    <property type="term" value="F:monooxygenase activity"/>
    <property type="evidence" value="ECO:0007669"/>
    <property type="project" value="UniProtKB-KW"/>
</dbReference>
<reference evidence="7 8" key="1">
    <citation type="journal article" date="2013" name="PLoS Genet.">
        <title>The genome and development-dependent transcriptomes of Pyronema confluens: a window into fungal evolution.</title>
        <authorList>
            <person name="Traeger S."/>
            <person name="Altegoer F."/>
            <person name="Freitag M."/>
            <person name="Gabaldon T."/>
            <person name="Kempken F."/>
            <person name="Kumar A."/>
            <person name="Marcet-Houben M."/>
            <person name="Poggeler S."/>
            <person name="Stajich J.E."/>
            <person name="Nowrousian M."/>
        </authorList>
    </citation>
    <scope>NUCLEOTIDE SEQUENCE [LARGE SCALE GENOMIC DNA]</scope>
    <source>
        <strain evidence="8">CBS 100304</strain>
        <tissue evidence="7">Vegetative mycelium</tissue>
    </source>
</reference>
<dbReference type="Gene3D" id="3.50.50.60">
    <property type="entry name" value="FAD/NAD(P)-binding domain"/>
    <property type="match status" value="1"/>
</dbReference>
<evidence type="ECO:0000259" key="6">
    <source>
        <dbReference type="Pfam" id="PF01494"/>
    </source>
</evidence>
<dbReference type="InterPro" id="IPR002938">
    <property type="entry name" value="FAD-bd"/>
</dbReference>
<keyword evidence="2" id="KW-0285">Flavoprotein</keyword>
<keyword evidence="4" id="KW-0560">Oxidoreductase</keyword>
<dbReference type="GO" id="GO:0071949">
    <property type="term" value="F:FAD binding"/>
    <property type="evidence" value="ECO:0007669"/>
    <property type="project" value="InterPro"/>
</dbReference>
<evidence type="ECO:0000256" key="5">
    <source>
        <dbReference type="ARBA" id="ARBA00023033"/>
    </source>
</evidence>
<dbReference type="EMBL" id="HF935761">
    <property type="protein sequence ID" value="CCX13024.1"/>
    <property type="molecule type" value="Genomic_DNA"/>
</dbReference>
<evidence type="ECO:0000256" key="4">
    <source>
        <dbReference type="ARBA" id="ARBA00023002"/>
    </source>
</evidence>
<evidence type="ECO:0000313" key="8">
    <source>
        <dbReference type="Proteomes" id="UP000018144"/>
    </source>
</evidence>
<dbReference type="SUPFAM" id="SSF54373">
    <property type="entry name" value="FAD-linked reductases, C-terminal domain"/>
    <property type="match status" value="1"/>
</dbReference>
<organism evidence="7 8">
    <name type="scientific">Pyronema omphalodes (strain CBS 100304)</name>
    <name type="common">Pyronema confluens</name>
    <dbReference type="NCBI Taxonomy" id="1076935"/>
    <lineage>
        <taxon>Eukaryota</taxon>
        <taxon>Fungi</taxon>
        <taxon>Dikarya</taxon>
        <taxon>Ascomycota</taxon>
        <taxon>Pezizomycotina</taxon>
        <taxon>Pezizomycetes</taxon>
        <taxon>Pezizales</taxon>
        <taxon>Pyronemataceae</taxon>
        <taxon>Pyronema</taxon>
    </lineage>
</organism>